<feature type="compositionally biased region" description="Low complexity" evidence="6">
    <location>
        <begin position="28"/>
        <end position="44"/>
    </location>
</feature>
<feature type="region of interest" description="Disordered" evidence="6">
    <location>
        <begin position="23"/>
        <end position="49"/>
    </location>
</feature>
<keyword evidence="3" id="KW-0963">Cytoplasm</keyword>
<gene>
    <name evidence="8" type="ORF">Cni_G05470</name>
</gene>
<dbReference type="Proteomes" id="UP001327560">
    <property type="component" value="Chromosome 2"/>
</dbReference>
<evidence type="ECO:0000256" key="4">
    <source>
        <dbReference type="ARBA" id="ARBA00022723"/>
    </source>
</evidence>
<dbReference type="GO" id="GO:0046872">
    <property type="term" value="F:metal ion binding"/>
    <property type="evidence" value="ECO:0007669"/>
    <property type="project" value="UniProtKB-KW"/>
</dbReference>
<dbReference type="PANTHER" id="PTHR33059">
    <property type="entry name" value="FCS-LIKE ZINC FINGER 5"/>
    <property type="match status" value="1"/>
</dbReference>
<evidence type="ECO:0000256" key="5">
    <source>
        <dbReference type="PROSITE-ProRule" id="PRU01131"/>
    </source>
</evidence>
<comment type="similarity">
    <text evidence="2">Belongs to the FLZ family.</text>
</comment>
<feature type="domain" description="FLZ-type" evidence="7">
    <location>
        <begin position="58"/>
        <end position="102"/>
    </location>
</feature>
<evidence type="ECO:0000256" key="1">
    <source>
        <dbReference type="ARBA" id="ARBA00004496"/>
    </source>
</evidence>
<dbReference type="EMBL" id="CP136891">
    <property type="protein sequence ID" value="WOK96763.1"/>
    <property type="molecule type" value="Genomic_DNA"/>
</dbReference>
<dbReference type="PANTHER" id="PTHR33059:SF4">
    <property type="entry name" value="FCS-LIKE ZINC FINGER 5"/>
    <property type="match status" value="1"/>
</dbReference>
<reference evidence="8 9" key="1">
    <citation type="submission" date="2023-10" db="EMBL/GenBank/DDBJ databases">
        <title>Chromosome-scale genome assembly provides insights into flower coloration mechanisms of Canna indica.</title>
        <authorList>
            <person name="Li C."/>
        </authorList>
    </citation>
    <scope>NUCLEOTIDE SEQUENCE [LARGE SCALE GENOMIC DNA]</scope>
    <source>
        <tissue evidence="8">Flower</tissue>
    </source>
</reference>
<organism evidence="8 9">
    <name type="scientific">Canna indica</name>
    <name type="common">Indian-shot</name>
    <dbReference type="NCBI Taxonomy" id="4628"/>
    <lineage>
        <taxon>Eukaryota</taxon>
        <taxon>Viridiplantae</taxon>
        <taxon>Streptophyta</taxon>
        <taxon>Embryophyta</taxon>
        <taxon>Tracheophyta</taxon>
        <taxon>Spermatophyta</taxon>
        <taxon>Magnoliopsida</taxon>
        <taxon>Liliopsida</taxon>
        <taxon>Zingiberales</taxon>
        <taxon>Cannaceae</taxon>
        <taxon>Canna</taxon>
    </lineage>
</organism>
<accession>A0AAQ3JWN5</accession>
<evidence type="ECO:0000313" key="9">
    <source>
        <dbReference type="Proteomes" id="UP001327560"/>
    </source>
</evidence>
<proteinExistence type="inferred from homology"/>
<evidence type="ECO:0000259" key="7">
    <source>
        <dbReference type="PROSITE" id="PS51795"/>
    </source>
</evidence>
<evidence type="ECO:0000256" key="3">
    <source>
        <dbReference type="ARBA" id="ARBA00022490"/>
    </source>
</evidence>
<protein>
    <recommendedName>
        <fullName evidence="7">FLZ-type domain-containing protein</fullName>
    </recommendedName>
</protein>
<evidence type="ECO:0000256" key="2">
    <source>
        <dbReference type="ARBA" id="ARBA00009374"/>
    </source>
</evidence>
<evidence type="ECO:0000256" key="6">
    <source>
        <dbReference type="SAM" id="MobiDB-lite"/>
    </source>
</evidence>
<dbReference type="PROSITE" id="PS51795">
    <property type="entry name" value="ZF_FLZ"/>
    <property type="match status" value="1"/>
</dbReference>
<sequence>MAEPFDRKPTKLSRTTSKSDIKVAIFGSSSSSSPSARKPSPTTSAHDEDLEDLGTSLEFLNACGVCRRPLRSGHDIYIYRGESAFCSNECREKHMKRDIKKKTYHLL</sequence>
<dbReference type="Pfam" id="PF04570">
    <property type="entry name" value="zf-FLZ"/>
    <property type="match status" value="1"/>
</dbReference>
<comment type="subcellular location">
    <subcellularLocation>
        <location evidence="1">Cytoplasm</location>
    </subcellularLocation>
</comment>
<name>A0AAQ3JWN5_9LILI</name>
<evidence type="ECO:0000313" key="8">
    <source>
        <dbReference type="EMBL" id="WOK96763.1"/>
    </source>
</evidence>
<dbReference type="InterPro" id="IPR007650">
    <property type="entry name" value="Zf-FLZ_dom"/>
</dbReference>
<keyword evidence="9" id="KW-1185">Reference proteome</keyword>
<dbReference type="AlphaFoldDB" id="A0AAQ3JWN5"/>
<feature type="zinc finger region" description="FLZ-type" evidence="5">
    <location>
        <begin position="58"/>
        <end position="102"/>
    </location>
</feature>
<keyword evidence="4" id="KW-0479">Metal-binding</keyword>
<dbReference type="GO" id="GO:0005737">
    <property type="term" value="C:cytoplasm"/>
    <property type="evidence" value="ECO:0007669"/>
    <property type="project" value="UniProtKB-SubCell"/>
</dbReference>